<dbReference type="GO" id="GO:0032259">
    <property type="term" value="P:methylation"/>
    <property type="evidence" value="ECO:0007669"/>
    <property type="project" value="UniProtKB-KW"/>
</dbReference>
<gene>
    <name evidence="10" type="ORF">DGAL_LOCUS2504</name>
</gene>
<dbReference type="PANTHER" id="PTHR12049:SF7">
    <property type="entry name" value="PROTEIN ARGININE METHYLTRANSFERASE NDUFAF7, MITOCHONDRIAL"/>
    <property type="match status" value="1"/>
</dbReference>
<accession>A0A8J2RII8</accession>
<dbReference type="FunFam" id="3.40.50.12710:FF:000001">
    <property type="entry name" value="Protein arginine methyltransferase NDUFAF7"/>
    <property type="match status" value="1"/>
</dbReference>
<evidence type="ECO:0000256" key="6">
    <source>
        <dbReference type="ARBA" id="ARBA00023128"/>
    </source>
</evidence>
<sequence length="427" mass="48417">MQSCCRLICRSKKMVSTVVCRYSSNNTSATIKGNSNKLLKQLEARILASGPITVADYMKEVLTNPSAGYYMNRDVFGEKGDFITSPEISQMFGELIAIWLINEWAKCGRPTPFQLVELGPGRGTLMSDVLRVFSKFKINEPDFSVNLVEVSPYLSNIQEKCLCKTVNKKISELPEDSQHYKESESLYGSPVRWYNNISDLPRTFTLFLAHEFFDALPIHKLVKVDQGWREVLIDLNREDSTLRYVLSRDRTPASLYCRENEVRKDLEISPQSLVTIQVMAARIHQDGGVGLVIDYGHEGDKTDTFRGFKNHKLHDPLIEPGTADLTADVDFSALKWAATHPSTTEDWKANLTYGTVDQKDFLTRMGINMRLEKLLASCRNEKLATDLKSAHRMLTDPMEMGSKFKFLALYPAVMEKILLKYPPPGFS</sequence>
<dbReference type="InterPro" id="IPR038375">
    <property type="entry name" value="NDUFAF7_sf"/>
</dbReference>
<evidence type="ECO:0000313" key="10">
    <source>
        <dbReference type="EMBL" id="CAH0100282.1"/>
    </source>
</evidence>
<evidence type="ECO:0000256" key="4">
    <source>
        <dbReference type="ARBA" id="ARBA00022679"/>
    </source>
</evidence>
<comment type="catalytic activity">
    <reaction evidence="7 9">
        <text>L-arginyl-[protein] + 2 S-adenosyl-L-methionine = N(omega),N(omega)'-dimethyl-L-arginyl-[protein] + 2 S-adenosyl-L-homocysteine + 2 H(+)</text>
        <dbReference type="Rhea" id="RHEA:48108"/>
        <dbReference type="Rhea" id="RHEA-COMP:10532"/>
        <dbReference type="Rhea" id="RHEA-COMP:11992"/>
        <dbReference type="ChEBI" id="CHEBI:15378"/>
        <dbReference type="ChEBI" id="CHEBI:29965"/>
        <dbReference type="ChEBI" id="CHEBI:57856"/>
        <dbReference type="ChEBI" id="CHEBI:59789"/>
        <dbReference type="ChEBI" id="CHEBI:88221"/>
        <dbReference type="EC" id="2.1.1.320"/>
    </reaction>
</comment>
<evidence type="ECO:0000256" key="8">
    <source>
        <dbReference type="ARBA" id="ARBA00054758"/>
    </source>
</evidence>
<dbReference type="PANTHER" id="PTHR12049">
    <property type="entry name" value="PROTEIN ARGININE METHYLTRANSFERASE NDUFAF7, MITOCHONDRIAL"/>
    <property type="match status" value="1"/>
</dbReference>
<dbReference type="GO" id="GO:0032981">
    <property type="term" value="P:mitochondrial respiratory chain complex I assembly"/>
    <property type="evidence" value="ECO:0007669"/>
    <property type="project" value="TreeGrafter"/>
</dbReference>
<dbReference type="GO" id="GO:0035243">
    <property type="term" value="F:protein-arginine omega-N symmetric methyltransferase activity"/>
    <property type="evidence" value="ECO:0007669"/>
    <property type="project" value="UniProtKB-EC"/>
</dbReference>
<dbReference type="AlphaFoldDB" id="A0A8J2RII8"/>
<evidence type="ECO:0000256" key="7">
    <source>
        <dbReference type="ARBA" id="ARBA00048612"/>
    </source>
</evidence>
<comment type="subcellular location">
    <subcellularLocation>
        <location evidence="1 9">Mitochondrion</location>
    </subcellularLocation>
</comment>
<keyword evidence="11" id="KW-1185">Reference proteome</keyword>
<organism evidence="10 11">
    <name type="scientific">Daphnia galeata</name>
    <dbReference type="NCBI Taxonomy" id="27404"/>
    <lineage>
        <taxon>Eukaryota</taxon>
        <taxon>Metazoa</taxon>
        <taxon>Ecdysozoa</taxon>
        <taxon>Arthropoda</taxon>
        <taxon>Crustacea</taxon>
        <taxon>Branchiopoda</taxon>
        <taxon>Diplostraca</taxon>
        <taxon>Cladocera</taxon>
        <taxon>Anomopoda</taxon>
        <taxon>Daphniidae</taxon>
        <taxon>Daphnia</taxon>
    </lineage>
</organism>
<dbReference type="Gene3D" id="3.40.50.12710">
    <property type="match status" value="1"/>
</dbReference>
<dbReference type="EC" id="2.1.1.320" evidence="9"/>
<dbReference type="EMBL" id="CAKKLH010000035">
    <property type="protein sequence ID" value="CAH0100282.1"/>
    <property type="molecule type" value="Genomic_DNA"/>
</dbReference>
<evidence type="ECO:0000313" key="11">
    <source>
        <dbReference type="Proteomes" id="UP000789390"/>
    </source>
</evidence>
<dbReference type="Pfam" id="PF02636">
    <property type="entry name" value="Methyltransf_28"/>
    <property type="match status" value="1"/>
</dbReference>
<evidence type="ECO:0000256" key="5">
    <source>
        <dbReference type="ARBA" id="ARBA00022946"/>
    </source>
</evidence>
<evidence type="ECO:0000256" key="1">
    <source>
        <dbReference type="ARBA" id="ARBA00004173"/>
    </source>
</evidence>
<dbReference type="GO" id="GO:0005739">
    <property type="term" value="C:mitochondrion"/>
    <property type="evidence" value="ECO:0007669"/>
    <property type="project" value="UniProtKB-SubCell"/>
</dbReference>
<comment type="similarity">
    <text evidence="2 9">Belongs to the NDUFAF7 family.</text>
</comment>
<dbReference type="InterPro" id="IPR029063">
    <property type="entry name" value="SAM-dependent_MTases_sf"/>
</dbReference>
<evidence type="ECO:0000256" key="2">
    <source>
        <dbReference type="ARBA" id="ARBA00005891"/>
    </source>
</evidence>
<dbReference type="Proteomes" id="UP000789390">
    <property type="component" value="Unassembled WGS sequence"/>
</dbReference>
<dbReference type="InterPro" id="IPR003788">
    <property type="entry name" value="NDUFAF7"/>
</dbReference>
<keyword evidence="4 9" id="KW-0808">Transferase</keyword>
<comment type="caution">
    <text evidence="10">The sequence shown here is derived from an EMBL/GenBank/DDBJ whole genome shotgun (WGS) entry which is preliminary data.</text>
</comment>
<name>A0A8J2RII8_9CRUS</name>
<reference evidence="10" key="1">
    <citation type="submission" date="2021-11" db="EMBL/GenBank/DDBJ databases">
        <authorList>
            <person name="Schell T."/>
        </authorList>
    </citation>
    <scope>NUCLEOTIDE SEQUENCE</scope>
    <source>
        <strain evidence="10">M5</strain>
    </source>
</reference>
<evidence type="ECO:0000256" key="3">
    <source>
        <dbReference type="ARBA" id="ARBA00022603"/>
    </source>
</evidence>
<evidence type="ECO:0000256" key="9">
    <source>
        <dbReference type="RuleBase" id="RU364114"/>
    </source>
</evidence>
<keyword evidence="6 9" id="KW-0496">Mitochondrion</keyword>
<comment type="function">
    <text evidence="8">Arginine methyltransferase involved in the assembly or stability of mitochondrial NADH:ubiquinone oxidoreductase complex (complex I). Acts by mediating symmetric dimethylation of 'Arg-118' of NDUFS2 after it assembles into the complex I, stabilizing the early intermediate complex.</text>
</comment>
<dbReference type="SUPFAM" id="SSF53335">
    <property type="entry name" value="S-adenosyl-L-methionine-dependent methyltransferases"/>
    <property type="match status" value="1"/>
</dbReference>
<proteinExistence type="inferred from homology"/>
<protein>
    <recommendedName>
        <fullName evidence="9">Protein arginine methyltransferase NDUFAF7</fullName>
        <ecNumber evidence="9">2.1.1.320</ecNumber>
    </recommendedName>
</protein>
<keyword evidence="3 9" id="KW-0489">Methyltransferase</keyword>
<keyword evidence="5" id="KW-0809">Transit peptide</keyword>
<dbReference type="OrthoDB" id="438553at2759"/>